<dbReference type="AlphaFoldDB" id="A0A2A2I6E8"/>
<proteinExistence type="predicted"/>
<dbReference type="FunFam" id="3.30.70.270:FF:000001">
    <property type="entry name" value="Diguanylate cyclase domain protein"/>
    <property type="match status" value="1"/>
</dbReference>
<evidence type="ECO:0000313" key="8">
    <source>
        <dbReference type="EMBL" id="PAV26854.1"/>
    </source>
</evidence>
<dbReference type="NCBIfam" id="TIGR00254">
    <property type="entry name" value="GGDEF"/>
    <property type="match status" value="1"/>
</dbReference>
<feature type="transmembrane region" description="Helical" evidence="5">
    <location>
        <begin position="216"/>
        <end position="241"/>
    </location>
</feature>
<dbReference type="CDD" id="cd01949">
    <property type="entry name" value="GGDEF"/>
    <property type="match status" value="1"/>
</dbReference>
<dbReference type="Pfam" id="PF00990">
    <property type="entry name" value="GGDEF"/>
    <property type="match status" value="1"/>
</dbReference>
<dbReference type="Proteomes" id="UP000218332">
    <property type="component" value="Unassembled WGS sequence"/>
</dbReference>
<feature type="transmembrane region" description="Helical" evidence="5">
    <location>
        <begin position="340"/>
        <end position="359"/>
    </location>
</feature>
<keyword evidence="5" id="KW-1133">Transmembrane helix</keyword>
<accession>A0A2A2I6E8</accession>
<keyword evidence="5" id="KW-0472">Membrane</keyword>
<keyword evidence="4" id="KW-0175">Coiled coil</keyword>
<keyword evidence="5" id="KW-0812">Transmembrane</keyword>
<dbReference type="SUPFAM" id="SSF55073">
    <property type="entry name" value="Nucleotide cyclase"/>
    <property type="match status" value="1"/>
</dbReference>
<dbReference type="InterPro" id="IPR050469">
    <property type="entry name" value="Diguanylate_Cyclase"/>
</dbReference>
<dbReference type="EC" id="2.7.7.65" evidence="2"/>
<dbReference type="GO" id="GO:0005886">
    <property type="term" value="C:plasma membrane"/>
    <property type="evidence" value="ECO:0007669"/>
    <property type="project" value="TreeGrafter"/>
</dbReference>
<gene>
    <name evidence="8" type="ORF">CF392_03295</name>
</gene>
<dbReference type="Gene3D" id="2.60.40.2380">
    <property type="match status" value="1"/>
</dbReference>
<evidence type="ECO:0000256" key="1">
    <source>
        <dbReference type="ARBA" id="ARBA00001946"/>
    </source>
</evidence>
<feature type="transmembrane region" description="Helical" evidence="5">
    <location>
        <begin position="371"/>
        <end position="388"/>
    </location>
</feature>
<dbReference type="GO" id="GO:0052621">
    <property type="term" value="F:diguanylate cyclase activity"/>
    <property type="evidence" value="ECO:0007669"/>
    <property type="project" value="UniProtKB-EC"/>
</dbReference>
<dbReference type="PANTHER" id="PTHR45138:SF9">
    <property type="entry name" value="DIGUANYLATE CYCLASE DGCM-RELATED"/>
    <property type="match status" value="1"/>
</dbReference>
<feature type="signal peptide" evidence="6">
    <location>
        <begin position="1"/>
        <end position="24"/>
    </location>
</feature>
<feature type="domain" description="GGDEF" evidence="7">
    <location>
        <begin position="475"/>
        <end position="611"/>
    </location>
</feature>
<evidence type="ECO:0000256" key="6">
    <source>
        <dbReference type="SAM" id="SignalP"/>
    </source>
</evidence>
<dbReference type="InterPro" id="IPR011622">
    <property type="entry name" value="7TMR_DISM_rcpt_extracell_dom2"/>
</dbReference>
<dbReference type="RefSeq" id="WP_095610048.1">
    <property type="nucleotide sequence ID" value="NZ_NMPM01000013.1"/>
</dbReference>
<evidence type="ECO:0000259" key="7">
    <source>
        <dbReference type="PROSITE" id="PS50887"/>
    </source>
</evidence>
<name>A0A2A2I6E8_9GAMM</name>
<evidence type="ECO:0000256" key="4">
    <source>
        <dbReference type="SAM" id="Coils"/>
    </source>
</evidence>
<keyword evidence="6" id="KW-0732">Signal</keyword>
<dbReference type="PANTHER" id="PTHR45138">
    <property type="entry name" value="REGULATORY COMPONENTS OF SENSORY TRANSDUCTION SYSTEM"/>
    <property type="match status" value="1"/>
</dbReference>
<feature type="transmembrane region" description="Helical" evidence="5">
    <location>
        <begin position="308"/>
        <end position="328"/>
    </location>
</feature>
<evidence type="ECO:0000256" key="2">
    <source>
        <dbReference type="ARBA" id="ARBA00012528"/>
    </source>
</evidence>
<feature type="chain" id="PRO_5012132491" description="diguanylate cyclase" evidence="6">
    <location>
        <begin position="25"/>
        <end position="616"/>
    </location>
</feature>
<protein>
    <recommendedName>
        <fullName evidence="2">diguanylate cyclase</fullName>
        <ecNumber evidence="2">2.7.7.65</ecNumber>
    </recommendedName>
</protein>
<keyword evidence="9" id="KW-1185">Reference proteome</keyword>
<comment type="caution">
    <text evidence="8">The sequence shown here is derived from an EMBL/GenBank/DDBJ whole genome shotgun (WGS) entry which is preliminary data.</text>
</comment>
<feature type="coiled-coil region" evidence="4">
    <location>
        <begin position="391"/>
        <end position="440"/>
    </location>
</feature>
<dbReference type="Pfam" id="PF07695">
    <property type="entry name" value="7TMR-DISM_7TM"/>
    <property type="match status" value="1"/>
</dbReference>
<feature type="transmembrane region" description="Helical" evidence="5">
    <location>
        <begin position="284"/>
        <end position="302"/>
    </location>
</feature>
<organism evidence="8 9">
    <name type="scientific">Tamilnaduibacter salinus</name>
    <dbReference type="NCBI Taxonomy" id="1484056"/>
    <lineage>
        <taxon>Bacteria</taxon>
        <taxon>Pseudomonadati</taxon>
        <taxon>Pseudomonadota</taxon>
        <taxon>Gammaproteobacteria</taxon>
        <taxon>Pseudomonadales</taxon>
        <taxon>Marinobacteraceae</taxon>
        <taxon>Tamilnaduibacter</taxon>
    </lineage>
</organism>
<comment type="cofactor">
    <cofactor evidence="1">
        <name>Mg(2+)</name>
        <dbReference type="ChEBI" id="CHEBI:18420"/>
    </cofactor>
</comment>
<dbReference type="SMART" id="SM00267">
    <property type="entry name" value="GGDEF"/>
    <property type="match status" value="1"/>
</dbReference>
<feature type="transmembrane region" description="Helical" evidence="5">
    <location>
        <begin position="253"/>
        <end position="272"/>
    </location>
</feature>
<dbReference type="InterPro" id="IPR029787">
    <property type="entry name" value="Nucleotide_cyclase"/>
</dbReference>
<sequence length="616" mass="69267">MSHRRRLATLVLLGLAILMAPAYAGAFVVDNDTRSVLLGPHLEFLKDPEGVLSLSDARSPALADRWRAARADIPNFGYTDAVYWTRVTLPPAQGERRRFMVEIDYPVLDRLDVSLWRGGEQLRSFRLGDRIPYAERPVDHPGFVFPVHLSGGQPTDLYMRVQTSSSLQLPIRLWRPEALIGHDFERATAFALFYGAMLIMAIYNLLIFLAVRDASYLYYVFYVLSMVALVAGIHGVTFKYFWPGSTGLNDVSLILALSGMVFFPSLFTRHFLKMPQDRPRMAKMLVGLAALAVLTAIGSFFLPYRELMVTTIMLAGSAIVLNFASGIVRWWDGFHAARYYNLAWTFMLGGGLIMLLNKIGVAPRNWFTENAGQIGTSAEVLLLSFALANRMSYERRKREEAQRQSAQAQQELLDAQVAMNRDLDCKVRERTEALEEANAKLQEISITDGLTGLRNRRYFDQTFEMEYRRAYREKYPLAVLMIDIDHFKPLNDEHGHPFGDHCLRQVASVIRDCIRRPPDLAARYGGEEFVVLLPNTDRPGGVSVAEAIRRAVADSPVRDAEQSVSLTVSIGVAAEIPADVRETHEALLNEADRCLYEAKNDGRNRVSVGYAAACQE</sequence>
<dbReference type="EMBL" id="NMPM01000013">
    <property type="protein sequence ID" value="PAV26854.1"/>
    <property type="molecule type" value="Genomic_DNA"/>
</dbReference>
<reference evidence="8 9" key="1">
    <citation type="submission" date="2017-07" db="EMBL/GenBank/DDBJ databases">
        <title>Tamlnaduibacter salinus (Mi-7) genome sequencing.</title>
        <authorList>
            <person name="Verma A."/>
            <person name="Krishnamurthi S."/>
        </authorList>
    </citation>
    <scope>NUCLEOTIDE SEQUENCE [LARGE SCALE GENOMIC DNA]</scope>
    <source>
        <strain evidence="8 9">Mi-7</strain>
    </source>
</reference>
<dbReference type="GO" id="GO:0043709">
    <property type="term" value="P:cell adhesion involved in single-species biofilm formation"/>
    <property type="evidence" value="ECO:0007669"/>
    <property type="project" value="TreeGrafter"/>
</dbReference>
<dbReference type="Gene3D" id="3.30.70.270">
    <property type="match status" value="1"/>
</dbReference>
<evidence type="ECO:0000256" key="5">
    <source>
        <dbReference type="SAM" id="Phobius"/>
    </source>
</evidence>
<dbReference type="Pfam" id="PF07696">
    <property type="entry name" value="7TMR-DISMED2"/>
    <property type="match status" value="1"/>
</dbReference>
<comment type="catalytic activity">
    <reaction evidence="3">
        <text>2 GTP = 3',3'-c-di-GMP + 2 diphosphate</text>
        <dbReference type="Rhea" id="RHEA:24898"/>
        <dbReference type="ChEBI" id="CHEBI:33019"/>
        <dbReference type="ChEBI" id="CHEBI:37565"/>
        <dbReference type="ChEBI" id="CHEBI:58805"/>
        <dbReference type="EC" id="2.7.7.65"/>
    </reaction>
</comment>
<dbReference type="InterPro" id="IPR043128">
    <property type="entry name" value="Rev_trsase/Diguanyl_cyclase"/>
</dbReference>
<feature type="transmembrane region" description="Helical" evidence="5">
    <location>
        <begin position="189"/>
        <end position="209"/>
    </location>
</feature>
<dbReference type="PROSITE" id="PS50887">
    <property type="entry name" value="GGDEF"/>
    <property type="match status" value="1"/>
</dbReference>
<evidence type="ECO:0000256" key="3">
    <source>
        <dbReference type="ARBA" id="ARBA00034247"/>
    </source>
</evidence>
<dbReference type="InterPro" id="IPR011623">
    <property type="entry name" value="7TMR_DISM_rcpt_extracell_dom1"/>
</dbReference>
<evidence type="ECO:0000313" key="9">
    <source>
        <dbReference type="Proteomes" id="UP000218332"/>
    </source>
</evidence>
<dbReference type="GO" id="GO:1902201">
    <property type="term" value="P:negative regulation of bacterial-type flagellum-dependent cell motility"/>
    <property type="evidence" value="ECO:0007669"/>
    <property type="project" value="TreeGrafter"/>
</dbReference>
<dbReference type="InterPro" id="IPR000160">
    <property type="entry name" value="GGDEF_dom"/>
</dbReference>